<proteinExistence type="predicted"/>
<sequence>MDSQFDNARINADLMIPRAVMIVMAASLAVVAALCIREGEQWQQHWPQDRLITYRTVFYAIAIITFPLTNLIRYIQVRLCQTMPGGRPAKRRYLTAVIVSMVSVEAIGILGIVLFLLGDGVNTLYIFTGLAALGFVLYRPRPSEYLSIAAALAHRDAA</sequence>
<keyword evidence="1" id="KW-0472">Membrane</keyword>
<dbReference type="Proteomes" id="UP000005090">
    <property type="component" value="Chromosome"/>
</dbReference>
<feature type="transmembrane region" description="Helical" evidence="1">
    <location>
        <begin position="51"/>
        <end position="72"/>
    </location>
</feature>
<keyword evidence="3" id="KW-1185">Reference proteome</keyword>
<evidence type="ECO:0000256" key="1">
    <source>
        <dbReference type="SAM" id="Phobius"/>
    </source>
</evidence>
<evidence type="ECO:0000313" key="3">
    <source>
        <dbReference type="Proteomes" id="UP000005090"/>
    </source>
</evidence>
<gene>
    <name evidence="2" type="ORF">Metal_3561</name>
</gene>
<feature type="transmembrane region" description="Helical" evidence="1">
    <location>
        <begin position="20"/>
        <end position="39"/>
    </location>
</feature>
<feature type="transmembrane region" description="Helical" evidence="1">
    <location>
        <begin position="93"/>
        <end position="116"/>
    </location>
</feature>
<dbReference type="EMBL" id="CM001475">
    <property type="protein sequence ID" value="EIC31209.1"/>
    <property type="molecule type" value="Genomic_DNA"/>
</dbReference>
<dbReference type="eggNOG" id="ENOG502ZIPR">
    <property type="taxonomic scope" value="Bacteria"/>
</dbReference>
<keyword evidence="1" id="KW-0812">Transmembrane</keyword>
<dbReference type="HOGENOM" id="CLU_1693444_0_0_6"/>
<evidence type="ECO:0000313" key="2">
    <source>
        <dbReference type="EMBL" id="EIC31209.1"/>
    </source>
</evidence>
<reference evidence="2 3" key="1">
    <citation type="journal article" date="2013" name="Genome Announc.">
        <title>Genome Sequence of the Obligate Gammaproteobacterial Methanotroph Methylomicrobium album Strain BG8.</title>
        <authorList>
            <person name="Kits K.D."/>
            <person name="Kalyuzhnaya M.G."/>
            <person name="Klotz M.G."/>
            <person name="Jetten M.S."/>
            <person name="Op den Camp H.J."/>
            <person name="Vuilleumier S."/>
            <person name="Bringel F."/>
            <person name="Dispirito A.A."/>
            <person name="Murrell J.C."/>
            <person name="Bruce D."/>
            <person name="Cheng J.F."/>
            <person name="Copeland A."/>
            <person name="Goodwin L."/>
            <person name="Hauser L."/>
            <person name="Lajus A."/>
            <person name="Land M.L."/>
            <person name="Lapidus A."/>
            <person name="Lucas S."/>
            <person name="Medigue C."/>
            <person name="Pitluck S."/>
            <person name="Woyke T."/>
            <person name="Zeytun A."/>
            <person name="Stein L.Y."/>
        </authorList>
    </citation>
    <scope>NUCLEOTIDE SEQUENCE [LARGE SCALE GENOMIC DNA]</scope>
    <source>
        <strain evidence="2 3">BG8</strain>
    </source>
</reference>
<accession>H8GGC9</accession>
<dbReference type="RefSeq" id="WP_005374409.1">
    <property type="nucleotide sequence ID" value="NZ_CM001475.1"/>
</dbReference>
<feature type="transmembrane region" description="Helical" evidence="1">
    <location>
        <begin position="122"/>
        <end position="138"/>
    </location>
</feature>
<organism evidence="2 3">
    <name type="scientific">Methylomicrobium album BG8</name>
    <dbReference type="NCBI Taxonomy" id="686340"/>
    <lineage>
        <taxon>Bacteria</taxon>
        <taxon>Pseudomonadati</taxon>
        <taxon>Pseudomonadota</taxon>
        <taxon>Gammaproteobacteria</taxon>
        <taxon>Methylococcales</taxon>
        <taxon>Methylococcaceae</taxon>
        <taxon>Methylomicrobium</taxon>
    </lineage>
</organism>
<keyword evidence="1" id="KW-1133">Transmembrane helix</keyword>
<dbReference type="AlphaFoldDB" id="H8GGC9"/>
<name>H8GGC9_METAL</name>
<protein>
    <submittedName>
        <fullName evidence="2">Uncharacterized protein</fullName>
    </submittedName>
</protein>